<organism evidence="1 2">
    <name type="scientific">Pleurodeles waltl</name>
    <name type="common">Iberian ribbed newt</name>
    <dbReference type="NCBI Taxonomy" id="8319"/>
    <lineage>
        <taxon>Eukaryota</taxon>
        <taxon>Metazoa</taxon>
        <taxon>Chordata</taxon>
        <taxon>Craniata</taxon>
        <taxon>Vertebrata</taxon>
        <taxon>Euteleostomi</taxon>
        <taxon>Amphibia</taxon>
        <taxon>Batrachia</taxon>
        <taxon>Caudata</taxon>
        <taxon>Salamandroidea</taxon>
        <taxon>Salamandridae</taxon>
        <taxon>Pleurodelinae</taxon>
        <taxon>Pleurodeles</taxon>
    </lineage>
</organism>
<proteinExistence type="predicted"/>
<sequence>MTRQAVVPCTGRVLIKLAHLHLGATSGPGEVLRFSHFGRSPLTSYSETWVESCLMAYPRGAMCSIWPARPRCTSRPPEVAPDTLELTAASHSVATGSTHPPPLHEDLLLRAQAGGQTGLTVVLRPGPADCEHSGLLGIVVCCYTTLMSL</sequence>
<reference evidence="1" key="1">
    <citation type="journal article" date="2022" name="bioRxiv">
        <title>Sequencing and chromosome-scale assembly of the giantPleurodeles waltlgenome.</title>
        <authorList>
            <person name="Brown T."/>
            <person name="Elewa A."/>
            <person name="Iarovenko S."/>
            <person name="Subramanian E."/>
            <person name="Araus A.J."/>
            <person name="Petzold A."/>
            <person name="Susuki M."/>
            <person name="Suzuki K.-i.T."/>
            <person name="Hayashi T."/>
            <person name="Toyoda A."/>
            <person name="Oliveira C."/>
            <person name="Osipova E."/>
            <person name="Leigh N.D."/>
            <person name="Simon A."/>
            <person name="Yun M.H."/>
        </authorList>
    </citation>
    <scope>NUCLEOTIDE SEQUENCE</scope>
    <source>
        <strain evidence="1">20211129_DDA</strain>
        <tissue evidence="1">Liver</tissue>
    </source>
</reference>
<gene>
    <name evidence="1" type="ORF">NDU88_004159</name>
</gene>
<evidence type="ECO:0000313" key="2">
    <source>
        <dbReference type="Proteomes" id="UP001066276"/>
    </source>
</evidence>
<accession>A0AAV7T6W6</accession>
<evidence type="ECO:0000313" key="1">
    <source>
        <dbReference type="EMBL" id="KAJ1172312.1"/>
    </source>
</evidence>
<dbReference type="Proteomes" id="UP001066276">
    <property type="component" value="Chromosome 4_1"/>
</dbReference>
<protein>
    <submittedName>
        <fullName evidence="1">Uncharacterized protein</fullName>
    </submittedName>
</protein>
<keyword evidence="2" id="KW-1185">Reference proteome</keyword>
<dbReference type="AlphaFoldDB" id="A0AAV7T6W6"/>
<dbReference type="EMBL" id="JANPWB010000007">
    <property type="protein sequence ID" value="KAJ1172312.1"/>
    <property type="molecule type" value="Genomic_DNA"/>
</dbReference>
<name>A0AAV7T6W6_PLEWA</name>
<comment type="caution">
    <text evidence="1">The sequence shown here is derived from an EMBL/GenBank/DDBJ whole genome shotgun (WGS) entry which is preliminary data.</text>
</comment>